<dbReference type="Pfam" id="PF00753">
    <property type="entry name" value="Lactamase_B"/>
    <property type="match status" value="1"/>
</dbReference>
<dbReference type="InterPro" id="IPR036866">
    <property type="entry name" value="RibonucZ/Hydroxyglut_hydro"/>
</dbReference>
<feature type="domain" description="Beta-Casp" evidence="4">
    <location>
        <begin position="253"/>
        <end position="374"/>
    </location>
</feature>
<dbReference type="VEuPathDB" id="AmoebaDB:EHI8A_071680"/>
<gene>
    <name evidence="5" type="ORF">CL6EHI_136170</name>
</gene>
<reference evidence="5 6" key="1">
    <citation type="submission" date="2016-05" db="EMBL/GenBank/DDBJ databases">
        <title>First whole genome sequencing of Entamoeba histolytica HM1:IMSS-clone-6.</title>
        <authorList>
            <person name="Mukherjee Avik.K."/>
            <person name="Izumyama S."/>
            <person name="Nakada-Tsukui K."/>
            <person name="Nozaki T."/>
        </authorList>
    </citation>
    <scope>NUCLEOTIDE SEQUENCE [LARGE SCALE GENOMIC DNA]</scope>
    <source>
        <strain evidence="5 6">HM1:IMSS clone 6</strain>
    </source>
</reference>
<dbReference type="InterPro" id="IPR022712">
    <property type="entry name" value="Beta_Casp"/>
</dbReference>
<dbReference type="Gene3D" id="3.60.15.10">
    <property type="entry name" value="Ribonuclease Z/Hydroxyacylglutathione hydrolase-like"/>
    <property type="match status" value="1"/>
</dbReference>
<dbReference type="InterPro" id="IPR001279">
    <property type="entry name" value="Metallo-B-lactamas"/>
</dbReference>
<accession>A0A5K1URX0</accession>
<feature type="domain" description="Metallo-beta-lactamase" evidence="3">
    <location>
        <begin position="33"/>
        <end position="233"/>
    </location>
</feature>
<organism evidence="5 6">
    <name type="scientific">Entamoeba histolytica</name>
    <dbReference type="NCBI Taxonomy" id="5759"/>
    <lineage>
        <taxon>Eukaryota</taxon>
        <taxon>Amoebozoa</taxon>
        <taxon>Evosea</taxon>
        <taxon>Archamoebae</taxon>
        <taxon>Mastigamoebida</taxon>
        <taxon>Entamoebidae</taxon>
        <taxon>Entamoeba</taxon>
    </lineage>
</organism>
<dbReference type="Pfam" id="PF07521">
    <property type="entry name" value="RMMBL"/>
    <property type="match status" value="1"/>
</dbReference>
<keyword evidence="1" id="KW-0378">Hydrolase</keyword>
<name>A0A5K1URX0_ENTHI</name>
<evidence type="ECO:0000256" key="1">
    <source>
        <dbReference type="ARBA" id="ARBA00022801"/>
    </source>
</evidence>
<comment type="caution">
    <text evidence="5">The sequence shown here is derived from an EMBL/GenBank/DDBJ whole genome shotgun (WGS) entry which is preliminary data.</text>
</comment>
<dbReference type="SMR" id="A0A5K1URX0"/>
<dbReference type="Proteomes" id="UP000078387">
    <property type="component" value="Unassembled WGS sequence"/>
</dbReference>
<protein>
    <submittedName>
        <fullName evidence="5">Cleavage and polyadenylation specificity factor 73</fullName>
    </submittedName>
</protein>
<dbReference type="SMART" id="SM00849">
    <property type="entry name" value="Lactamase_B"/>
    <property type="match status" value="1"/>
</dbReference>
<dbReference type="GO" id="GO:0003723">
    <property type="term" value="F:RNA binding"/>
    <property type="evidence" value="ECO:0007669"/>
    <property type="project" value="TreeGrafter"/>
</dbReference>
<dbReference type="VEuPathDB" id="AmoebaDB:EHI5A_108680"/>
<dbReference type="VEuPathDB" id="AmoebaDB:EHI_136170"/>
<dbReference type="EMBL" id="BDEQ01000001">
    <property type="protein sequence ID" value="GAT95393.1"/>
    <property type="molecule type" value="Genomic_DNA"/>
</dbReference>
<dbReference type="VEuPathDB" id="AmoebaDB:EHI7A_069830"/>
<dbReference type="SUPFAM" id="SSF56281">
    <property type="entry name" value="Metallo-hydrolase/oxidoreductase"/>
    <property type="match status" value="1"/>
</dbReference>
<proteinExistence type="predicted"/>
<evidence type="ECO:0000313" key="6">
    <source>
        <dbReference type="Proteomes" id="UP000078387"/>
    </source>
</evidence>
<dbReference type="GO" id="GO:0004521">
    <property type="term" value="F:RNA endonuclease activity"/>
    <property type="evidence" value="ECO:0007669"/>
    <property type="project" value="TreeGrafter"/>
</dbReference>
<dbReference type="InterPro" id="IPR011108">
    <property type="entry name" value="RMMBL"/>
</dbReference>
<dbReference type="InterPro" id="IPR050698">
    <property type="entry name" value="MBL"/>
</dbReference>
<sequence length="755" mass="86771">MSTTVVLDNEIQSTLINGNYLEIRPLGAGREVGRSCFILKYMGHNIMLDCGVHPAKPHGEAALPLFEHADIDSIELLCVTHYHVDHCASLPYLILERQFKGKVLMTPPTKEIFGELFKEFHQMSSTIQPPKSVNPKEVIDRIDTIKFHELQEYNGMKIWCFNAGHILGAAMFCIEINGVKILYTGDFSGETDRHLQAAEVPPFQIDVMMCESTYGIIEQESRIDRENAFIRQIIEILKRGGKCLIPVFSLGRAQEFELILEEYWQNHKDLWSVSIFFFSSIAKKCTTYFEKFTSFMNQELRKKTKQAFDFKFIREGSSSVDDGAIDYKPCVVMASPGMLQDGISRKIFERWCTDKKNGVIIPGYCVEGTLAKDLILDSTKPFINSEGDQVVPKCSVTEISFCAHSDFAHTRKFIGNVKPKHLVLIHGEGKSMEQLHNALKKEYPELNIYMPCNTQPIKIPIQPKHEVRLLGEIASNILKMEEEKKEKEIIFNAVYLQNTKDVDTVVVKAKDVERFSSFHSNEIYQHLYFPCLIPLKETIDILKGFYPETIFNEENNTAQIKGIQIKYENNDLCISWQNDIITDILIDHIIVLLLEMGISEKKDRPRKIPQLEDVSLDLVLDLLSNKFESAMILKNKDDVQKAYDNINQINKDLISKNETNDEQQKDEIKDEKSKDENKNEVKDETKQESVKEVVEQKIEEEFCIKENVPYILIHENSNSVLVEWPSLTPFGFDKDLLKRLNSVLPKILLTMKNTF</sequence>
<dbReference type="OMA" id="DNREVIC"/>
<feature type="region of interest" description="Disordered" evidence="2">
    <location>
        <begin position="654"/>
        <end position="690"/>
    </location>
</feature>
<dbReference type="SMART" id="SM01027">
    <property type="entry name" value="Beta-Casp"/>
    <property type="match status" value="1"/>
</dbReference>
<dbReference type="PANTHER" id="PTHR11203:SF11">
    <property type="entry name" value="CLEAVAGE AND POLYADENYLATION SPECIFICITY FACTOR SUBUNIT 3"/>
    <property type="match status" value="1"/>
</dbReference>
<evidence type="ECO:0000259" key="4">
    <source>
        <dbReference type="SMART" id="SM01027"/>
    </source>
</evidence>
<dbReference type="AlphaFoldDB" id="A0A5K1URX0"/>
<evidence type="ECO:0000259" key="3">
    <source>
        <dbReference type="SMART" id="SM00849"/>
    </source>
</evidence>
<dbReference type="GO" id="GO:0006398">
    <property type="term" value="P:mRNA 3'-end processing by stem-loop binding and cleavage"/>
    <property type="evidence" value="ECO:0007669"/>
    <property type="project" value="TreeGrafter"/>
</dbReference>
<evidence type="ECO:0000313" key="5">
    <source>
        <dbReference type="EMBL" id="GAT95393.1"/>
    </source>
</evidence>
<dbReference type="GO" id="GO:0004534">
    <property type="term" value="F:5'-3' RNA exonuclease activity"/>
    <property type="evidence" value="ECO:0007669"/>
    <property type="project" value="TreeGrafter"/>
</dbReference>
<dbReference type="GO" id="GO:0005847">
    <property type="term" value="C:mRNA cleavage and polyadenylation specificity factor complex"/>
    <property type="evidence" value="ECO:0007669"/>
    <property type="project" value="TreeGrafter"/>
</dbReference>
<dbReference type="PANTHER" id="PTHR11203">
    <property type="entry name" value="CLEAVAGE AND POLYADENYLATION SPECIFICITY FACTOR FAMILY MEMBER"/>
    <property type="match status" value="1"/>
</dbReference>
<dbReference type="VEuPathDB" id="AmoebaDB:KM1_129440"/>
<evidence type="ECO:0000256" key="2">
    <source>
        <dbReference type="SAM" id="MobiDB-lite"/>
    </source>
</evidence>
<dbReference type="Gene3D" id="3.40.50.10890">
    <property type="match status" value="1"/>
</dbReference>
<dbReference type="Pfam" id="PF10996">
    <property type="entry name" value="Beta-Casp"/>
    <property type="match status" value="1"/>
</dbReference>